<name>A0A7W5E0T0_9BACT</name>
<evidence type="ECO:0000256" key="1">
    <source>
        <dbReference type="SAM" id="MobiDB-lite"/>
    </source>
</evidence>
<evidence type="ECO:0000313" key="4">
    <source>
        <dbReference type="Proteomes" id="UP000536179"/>
    </source>
</evidence>
<feature type="region of interest" description="Disordered" evidence="1">
    <location>
        <begin position="1"/>
        <end position="22"/>
    </location>
</feature>
<proteinExistence type="predicted"/>
<gene>
    <name evidence="3" type="ORF">FHS27_003489</name>
</gene>
<sequence length="218" mass="23325">MSNDPNSNDPFTSPSSAISSRTGRTSTTLSEFLRVGQLISFALTSGIITMTAVFAFLMMQNDEEAAEGEMVLLLIGGGVFVMALVTAFLMRMMLRSAAASKLRTEPEVAELVSGGVAASQPARDAWENWDRDETLPRPLRQYLEGSQTSRLVSQAILEGAAVVNLVLSMLDGNALHFAAVIVCLVGVISLTPTLGKIRSEIRSAFSVAGVSGEFIHKR</sequence>
<evidence type="ECO:0000256" key="2">
    <source>
        <dbReference type="SAM" id="Phobius"/>
    </source>
</evidence>
<organism evidence="3 4">
    <name type="scientific">Aporhodopirellula rubra</name>
    <dbReference type="NCBI Taxonomy" id="980271"/>
    <lineage>
        <taxon>Bacteria</taxon>
        <taxon>Pseudomonadati</taxon>
        <taxon>Planctomycetota</taxon>
        <taxon>Planctomycetia</taxon>
        <taxon>Pirellulales</taxon>
        <taxon>Pirellulaceae</taxon>
        <taxon>Aporhodopirellula</taxon>
    </lineage>
</organism>
<keyword evidence="2" id="KW-0812">Transmembrane</keyword>
<keyword evidence="2" id="KW-0472">Membrane</keyword>
<evidence type="ECO:0000313" key="3">
    <source>
        <dbReference type="EMBL" id="MBB3207664.1"/>
    </source>
</evidence>
<comment type="caution">
    <text evidence="3">The sequence shown here is derived from an EMBL/GenBank/DDBJ whole genome shotgun (WGS) entry which is preliminary data.</text>
</comment>
<protein>
    <recommendedName>
        <fullName evidence="5">Transmembrane protein</fullName>
    </recommendedName>
</protein>
<feature type="transmembrane region" description="Helical" evidence="2">
    <location>
        <begin position="176"/>
        <end position="195"/>
    </location>
</feature>
<accession>A0A7W5E0T0</accession>
<dbReference type="EMBL" id="JACHXU010000011">
    <property type="protein sequence ID" value="MBB3207664.1"/>
    <property type="molecule type" value="Genomic_DNA"/>
</dbReference>
<reference evidence="3 4" key="1">
    <citation type="submission" date="2020-08" db="EMBL/GenBank/DDBJ databases">
        <title>Genomic Encyclopedia of Type Strains, Phase III (KMG-III): the genomes of soil and plant-associated and newly described type strains.</title>
        <authorList>
            <person name="Whitman W."/>
        </authorList>
    </citation>
    <scope>NUCLEOTIDE SEQUENCE [LARGE SCALE GENOMIC DNA]</scope>
    <source>
        <strain evidence="3 4">CECT 8075</strain>
    </source>
</reference>
<evidence type="ECO:0008006" key="5">
    <source>
        <dbReference type="Google" id="ProtNLM"/>
    </source>
</evidence>
<keyword evidence="4" id="KW-1185">Reference proteome</keyword>
<dbReference type="AlphaFoldDB" id="A0A7W5E0T0"/>
<keyword evidence="2" id="KW-1133">Transmembrane helix</keyword>
<dbReference type="Proteomes" id="UP000536179">
    <property type="component" value="Unassembled WGS sequence"/>
</dbReference>
<feature type="transmembrane region" description="Helical" evidence="2">
    <location>
        <begin position="71"/>
        <end position="94"/>
    </location>
</feature>
<feature type="compositionally biased region" description="Polar residues" evidence="1">
    <location>
        <begin position="1"/>
        <end position="14"/>
    </location>
</feature>
<dbReference type="RefSeq" id="WP_184305964.1">
    <property type="nucleotide sequence ID" value="NZ_JACHXU010000011.1"/>
</dbReference>
<feature type="transmembrane region" description="Helical" evidence="2">
    <location>
        <begin position="38"/>
        <end position="59"/>
    </location>
</feature>